<dbReference type="AlphaFoldDB" id="A0A7X0MGX5"/>
<proteinExistence type="predicted"/>
<evidence type="ECO:0000313" key="1">
    <source>
        <dbReference type="EMBL" id="MBB6498812.1"/>
    </source>
</evidence>
<evidence type="ECO:0000313" key="2">
    <source>
        <dbReference type="Proteomes" id="UP000521017"/>
    </source>
</evidence>
<dbReference type="RefSeq" id="WP_184623266.1">
    <property type="nucleotide sequence ID" value="NZ_JACHCC010000002.1"/>
</dbReference>
<dbReference type="Proteomes" id="UP000521017">
    <property type="component" value="Unassembled WGS sequence"/>
</dbReference>
<dbReference type="PROSITE" id="PS51257">
    <property type="entry name" value="PROKAR_LIPOPROTEIN"/>
    <property type="match status" value="1"/>
</dbReference>
<reference evidence="1 2" key="1">
    <citation type="submission" date="2020-08" db="EMBL/GenBank/DDBJ databases">
        <title>Genomic Encyclopedia of Type Strains, Phase IV (KMG-V): Genome sequencing to study the core and pangenomes of soil and plant-associated prokaryotes.</title>
        <authorList>
            <person name="Whitman W."/>
        </authorList>
    </citation>
    <scope>NUCLEOTIDE SEQUENCE [LARGE SCALE GENOMIC DNA]</scope>
    <source>
        <strain evidence="1 2">M2T3</strain>
    </source>
</reference>
<comment type="caution">
    <text evidence="1">The sequence shown here is derived from an EMBL/GenBank/DDBJ whole genome shotgun (WGS) entry which is preliminary data.</text>
</comment>
<sequence>MKAIYRNLNLVPKLILFVLLLTGLVSCKSKNAIDFKREIVRKEKSTMDELLRKGGPQEEKLKYLMQKDFRNAMLTADKQEQVFNTVIKQITTLPADGIKQGKEVKAAATAYYTSMKDLYGFDRKEISQMEITYSKDTEKVKIAQDSLLSLNKEKLNLFENIRKKNEVLQHNLELFDKANNL</sequence>
<organism evidence="1 2">
    <name type="scientific">Pedobacter cryoconitis</name>
    <dbReference type="NCBI Taxonomy" id="188932"/>
    <lineage>
        <taxon>Bacteria</taxon>
        <taxon>Pseudomonadati</taxon>
        <taxon>Bacteroidota</taxon>
        <taxon>Sphingobacteriia</taxon>
        <taxon>Sphingobacteriales</taxon>
        <taxon>Sphingobacteriaceae</taxon>
        <taxon>Pedobacter</taxon>
    </lineage>
</organism>
<gene>
    <name evidence="1" type="ORF">HDF25_000949</name>
</gene>
<accession>A0A7X0MGX5</accession>
<evidence type="ECO:0008006" key="3">
    <source>
        <dbReference type="Google" id="ProtNLM"/>
    </source>
</evidence>
<protein>
    <recommendedName>
        <fullName evidence="3">Lipoprotein</fullName>
    </recommendedName>
</protein>
<name>A0A7X0MGX5_9SPHI</name>
<dbReference type="EMBL" id="JACHCC010000002">
    <property type="protein sequence ID" value="MBB6498812.1"/>
    <property type="molecule type" value="Genomic_DNA"/>
</dbReference>